<feature type="compositionally biased region" description="Basic and acidic residues" evidence="1">
    <location>
        <begin position="412"/>
        <end position="424"/>
    </location>
</feature>
<evidence type="ECO:0000313" key="2">
    <source>
        <dbReference type="EMBL" id="KAA0705288.1"/>
    </source>
</evidence>
<gene>
    <name evidence="2" type="ORF">E1301_Tti009847</name>
</gene>
<dbReference type="PANTHER" id="PTHR21027:SF1">
    <property type="entry name" value="TRNA-SPLICING ENDONUCLEASE SUBUNIT SEN54"/>
    <property type="match status" value="1"/>
</dbReference>
<feature type="region of interest" description="Disordered" evidence="1">
    <location>
        <begin position="297"/>
        <end position="317"/>
    </location>
</feature>
<organism evidence="2 3">
    <name type="scientific">Triplophysa tibetana</name>
    <dbReference type="NCBI Taxonomy" id="1572043"/>
    <lineage>
        <taxon>Eukaryota</taxon>
        <taxon>Metazoa</taxon>
        <taxon>Chordata</taxon>
        <taxon>Craniata</taxon>
        <taxon>Vertebrata</taxon>
        <taxon>Euteleostomi</taxon>
        <taxon>Actinopterygii</taxon>
        <taxon>Neopterygii</taxon>
        <taxon>Teleostei</taxon>
        <taxon>Ostariophysi</taxon>
        <taxon>Cypriniformes</taxon>
        <taxon>Nemacheilidae</taxon>
        <taxon>Triplophysa</taxon>
    </lineage>
</organism>
<dbReference type="GO" id="GO:0000214">
    <property type="term" value="C:tRNA-intron endonuclease complex"/>
    <property type="evidence" value="ECO:0007669"/>
    <property type="project" value="TreeGrafter"/>
</dbReference>
<dbReference type="PANTHER" id="PTHR21027">
    <property type="entry name" value="TRNA-SPLICING ENDONUCLEASE SUBUNIT SEN54"/>
    <property type="match status" value="1"/>
</dbReference>
<accession>A0A5A9N7S6</accession>
<evidence type="ECO:0000313" key="3">
    <source>
        <dbReference type="Proteomes" id="UP000324632"/>
    </source>
</evidence>
<name>A0A5A9N7S6_9TELE</name>
<dbReference type="InterPro" id="IPR024337">
    <property type="entry name" value="tRNA_splic_suSen54"/>
</dbReference>
<comment type="caution">
    <text evidence="2">The sequence shown here is derived from an EMBL/GenBank/DDBJ whole genome shotgun (WGS) entry which is preliminary data.</text>
</comment>
<sequence length="431" mass="46286">MEPGVGAVCTALRPQEPRIPGLARVASLLLPPELDPGVELRFVRAGCQSPSDAASDVSSTSHIVSECVREDPDGMPPPAGERLEERIGVRSAREHLAGGFTFAEFPISLTLLTWVVIRAVATDVTAQVANEMVAGSRRKTATRDRNFWKTCVNERCFSVLDAQTPNAAIVSIPLLDEGAAPKRTVGHAALENAHSVPSEYERQLNLPASVDRRQRKPLKRKHSQSPVSSDNRSTSPLEKKTAEHQSETPGLTVAFGLSGVSGPEPAAWSSGGGRLSHDSVAEKTQRTGLQELGGVYQADGGEEETTAEAETGTPVGEGGEVMEQISIIKPSSWSEGVSRTPSADQWKISCDVYQPDTVAEFKKSHPGKPFSRMCVCSFDGPVPDLRIMKQLSCQSGDFPLCICNQIANPHKLSEEKTERRKEGEEGGSSAV</sequence>
<keyword evidence="3" id="KW-1185">Reference proteome</keyword>
<feature type="compositionally biased region" description="Polar residues" evidence="1">
    <location>
        <begin position="224"/>
        <end position="236"/>
    </location>
</feature>
<evidence type="ECO:0000256" key="1">
    <source>
        <dbReference type="SAM" id="MobiDB-lite"/>
    </source>
</evidence>
<feature type="region of interest" description="Disordered" evidence="1">
    <location>
        <begin position="194"/>
        <end position="277"/>
    </location>
</feature>
<dbReference type="GO" id="GO:0000379">
    <property type="term" value="P:tRNA-type intron splice site recognition and cleavage"/>
    <property type="evidence" value="ECO:0007669"/>
    <property type="project" value="TreeGrafter"/>
</dbReference>
<dbReference type="AlphaFoldDB" id="A0A5A9N7S6"/>
<feature type="compositionally biased region" description="Basic residues" evidence="1">
    <location>
        <begin position="213"/>
        <end position="223"/>
    </location>
</feature>
<feature type="region of interest" description="Disordered" evidence="1">
    <location>
        <begin position="412"/>
        <end position="431"/>
    </location>
</feature>
<proteinExistence type="predicted"/>
<feature type="compositionally biased region" description="Basic and acidic residues" evidence="1">
    <location>
        <begin position="237"/>
        <end position="246"/>
    </location>
</feature>
<dbReference type="EMBL" id="SOYY01000021">
    <property type="protein sequence ID" value="KAA0705288.1"/>
    <property type="molecule type" value="Genomic_DNA"/>
</dbReference>
<protein>
    <submittedName>
        <fullName evidence="2">Uncharacterized protein</fullName>
    </submittedName>
</protein>
<reference evidence="2 3" key="1">
    <citation type="journal article" date="2019" name="Mol. Ecol. Resour.">
        <title>Chromosome-level genome assembly of Triplophysa tibetana, a fish adapted to the harsh high-altitude environment of the Tibetan Plateau.</title>
        <authorList>
            <person name="Yang X."/>
            <person name="Liu H."/>
            <person name="Ma Z."/>
            <person name="Zou Y."/>
            <person name="Zou M."/>
            <person name="Mao Y."/>
            <person name="Li X."/>
            <person name="Wang H."/>
            <person name="Chen T."/>
            <person name="Wang W."/>
            <person name="Yang R."/>
        </authorList>
    </citation>
    <scope>NUCLEOTIDE SEQUENCE [LARGE SCALE GENOMIC DNA]</scope>
    <source>
        <strain evidence="2">TTIB1903HZAU</strain>
        <tissue evidence="2">Muscle</tissue>
    </source>
</reference>
<dbReference type="Proteomes" id="UP000324632">
    <property type="component" value="Chromosome 21"/>
</dbReference>